<gene>
    <name evidence="1" type="ORF">ALEPTO_LOCUS9044</name>
</gene>
<accession>A0A9N9D1M7</accession>
<dbReference type="EMBL" id="CAJVPS010006222">
    <property type="protein sequence ID" value="CAG8622962.1"/>
    <property type="molecule type" value="Genomic_DNA"/>
</dbReference>
<reference evidence="1" key="1">
    <citation type="submission" date="2021-06" db="EMBL/GenBank/DDBJ databases">
        <authorList>
            <person name="Kallberg Y."/>
            <person name="Tangrot J."/>
            <person name="Rosling A."/>
        </authorList>
    </citation>
    <scope>NUCLEOTIDE SEQUENCE</scope>
    <source>
        <strain evidence="1">FL130A</strain>
    </source>
</reference>
<keyword evidence="2" id="KW-1185">Reference proteome</keyword>
<protein>
    <submittedName>
        <fullName evidence="1">11397_t:CDS:1</fullName>
    </submittedName>
</protein>
<organism evidence="1 2">
    <name type="scientific">Ambispora leptoticha</name>
    <dbReference type="NCBI Taxonomy" id="144679"/>
    <lineage>
        <taxon>Eukaryota</taxon>
        <taxon>Fungi</taxon>
        <taxon>Fungi incertae sedis</taxon>
        <taxon>Mucoromycota</taxon>
        <taxon>Glomeromycotina</taxon>
        <taxon>Glomeromycetes</taxon>
        <taxon>Archaeosporales</taxon>
        <taxon>Ambisporaceae</taxon>
        <taxon>Ambispora</taxon>
    </lineage>
</organism>
<dbReference type="InterPro" id="IPR011009">
    <property type="entry name" value="Kinase-like_dom_sf"/>
</dbReference>
<sequence>MDGRYGVGKGTASTLQCKGVLATKSQFSNDESSRKLAMERELARIVDEPLTPFLYGNNNRADGIWLTTIHDQMAYRLIWEKKSAPWKVKIVSTSLKQAIKALHDQNIVFADLRRLNILVVESQNQYKGYKGCKGMLMEFDWCGTHNLDTYLLEMSEIPWSDGARPGALLMKAHDEYWLDMLKEDLNFG</sequence>
<dbReference type="OrthoDB" id="2303176at2759"/>
<dbReference type="AlphaFoldDB" id="A0A9N9D1M7"/>
<dbReference type="SUPFAM" id="SSF56112">
    <property type="entry name" value="Protein kinase-like (PK-like)"/>
    <property type="match status" value="1"/>
</dbReference>
<proteinExistence type="predicted"/>
<name>A0A9N9D1M7_9GLOM</name>
<dbReference type="Proteomes" id="UP000789508">
    <property type="component" value="Unassembled WGS sequence"/>
</dbReference>
<comment type="caution">
    <text evidence="1">The sequence shown here is derived from an EMBL/GenBank/DDBJ whole genome shotgun (WGS) entry which is preliminary data.</text>
</comment>
<evidence type="ECO:0000313" key="1">
    <source>
        <dbReference type="EMBL" id="CAG8622962.1"/>
    </source>
</evidence>
<evidence type="ECO:0000313" key="2">
    <source>
        <dbReference type="Proteomes" id="UP000789508"/>
    </source>
</evidence>